<sequence>MPHSFYLLLASISILGISACSPINTQPVSTLQSSAEAESESIGWTVAACLAIKNASLQPNQTIWWLEANQSGAARALTVVMPSSDPAVCPALSPDRAETNHANGYSFYEVASNQALDLGIAFVEQAASAQYAATSCVTSEGIAFDAQPLPGAQQQAWRGYYYLGYDTENTCVE</sequence>
<protein>
    <submittedName>
        <fullName evidence="1">Uncharacterized protein</fullName>
    </submittedName>
</protein>
<dbReference type="AlphaFoldDB" id="A0A4V3YWY4"/>
<organism evidence="1 2">
    <name type="scientific">Lampropedia aestuarii</name>
    <dbReference type="NCBI Taxonomy" id="2562762"/>
    <lineage>
        <taxon>Bacteria</taxon>
        <taxon>Pseudomonadati</taxon>
        <taxon>Pseudomonadota</taxon>
        <taxon>Betaproteobacteria</taxon>
        <taxon>Burkholderiales</taxon>
        <taxon>Comamonadaceae</taxon>
        <taxon>Lampropedia</taxon>
    </lineage>
</organism>
<dbReference type="EMBL" id="SSWX01000014">
    <property type="protein sequence ID" value="THJ32632.1"/>
    <property type="molecule type" value="Genomic_DNA"/>
</dbReference>
<accession>A0A4V3YWY4</accession>
<name>A0A4V3YWY4_9BURK</name>
<evidence type="ECO:0000313" key="1">
    <source>
        <dbReference type="EMBL" id="THJ32632.1"/>
    </source>
</evidence>
<proteinExistence type="predicted"/>
<keyword evidence="2" id="KW-1185">Reference proteome</keyword>
<dbReference type="RefSeq" id="WP_136406848.1">
    <property type="nucleotide sequence ID" value="NZ_SSWX01000014.1"/>
</dbReference>
<comment type="caution">
    <text evidence="1">The sequence shown here is derived from an EMBL/GenBank/DDBJ whole genome shotgun (WGS) entry which is preliminary data.</text>
</comment>
<gene>
    <name evidence="1" type="ORF">E8K88_11675</name>
</gene>
<evidence type="ECO:0000313" key="2">
    <source>
        <dbReference type="Proteomes" id="UP000306236"/>
    </source>
</evidence>
<reference evidence="1 2" key="1">
    <citation type="submission" date="2019-04" db="EMBL/GenBank/DDBJ databases">
        <title>Lampropedia sp YIM MLB12 draf genome.</title>
        <authorList>
            <person name="Wang Y.-X."/>
        </authorList>
    </citation>
    <scope>NUCLEOTIDE SEQUENCE [LARGE SCALE GENOMIC DNA]</scope>
    <source>
        <strain evidence="1 2">YIM MLB12</strain>
    </source>
</reference>
<dbReference type="OrthoDB" id="8759187at2"/>
<dbReference type="Proteomes" id="UP000306236">
    <property type="component" value="Unassembled WGS sequence"/>
</dbReference>